<feature type="region of interest" description="Disordered" evidence="1">
    <location>
        <begin position="1"/>
        <end position="24"/>
    </location>
</feature>
<reference evidence="2 3" key="1">
    <citation type="journal article" date="2017" name="Int. J. Syst. Evol. Microbiol.">
        <title>Arachidicoccus ginsenosidivorans sp. nov., with ginsenoside-converting activity isolated from ginseng cultivating soil.</title>
        <authorList>
            <person name="Siddiqi M.Z."/>
            <person name="Aslam Z."/>
            <person name="Im W.T."/>
        </authorList>
    </citation>
    <scope>NUCLEOTIDE SEQUENCE [LARGE SCALE GENOMIC DNA]</scope>
    <source>
        <strain evidence="2 3">Gsoil 809</strain>
    </source>
</reference>
<dbReference type="KEGG" id="agi:FSB73_14200"/>
<dbReference type="OrthoDB" id="1113889at2"/>
<evidence type="ECO:0000313" key="2">
    <source>
        <dbReference type="EMBL" id="QEC72662.1"/>
    </source>
</evidence>
<proteinExistence type="predicted"/>
<sequence length="409" mass="44971">MSCKNNNGHASSSDNNSSDTVHTDSLSNNFGKDLRFLKDKDSGLLVLTLPGNPAAQVIVSPKYQAKVFTSTAEGLSGRSFGWVNYKAFSGAVDPHMNAYGGENRFWLGPEGGKFSLFFAPGTKMDFDHWKTPADYDTAPWHLEKADASSAMLTKQMNLLNYSGTKLSLSIDRTIRVLSAAEMQQQTGLDFKRNLTDVKAVGYITENKLTNTGNQAWDKNTGMPCIWILDMFTPSEKTVIVVPFKSTPEQQFKEVATTDYFGQIAPDRLKHNDHVLYLKADGKSRGKLGVSPVKAKDWIGSYAADTKVLTLLHFDLDPAAKYLNQEWNTNKPPFIGDAVNAYNDGPLEDGSQMGPFYEMESVSAAAFLAPGASLMHRQSVYHFTGSVNELNIIAEKMLGVSLSEIEGAFQ</sequence>
<protein>
    <submittedName>
        <fullName evidence="2">Uncharacterized protein</fullName>
    </submittedName>
</protein>
<organism evidence="2 3">
    <name type="scientific">Arachidicoccus ginsenosidivorans</name>
    <dbReference type="NCBI Taxonomy" id="496057"/>
    <lineage>
        <taxon>Bacteria</taxon>
        <taxon>Pseudomonadati</taxon>
        <taxon>Bacteroidota</taxon>
        <taxon>Chitinophagia</taxon>
        <taxon>Chitinophagales</taxon>
        <taxon>Chitinophagaceae</taxon>
        <taxon>Arachidicoccus</taxon>
    </lineage>
</organism>
<evidence type="ECO:0000313" key="3">
    <source>
        <dbReference type="Proteomes" id="UP000321291"/>
    </source>
</evidence>
<keyword evidence="3" id="KW-1185">Reference proteome</keyword>
<accession>A0A5B8VP49</accession>
<dbReference type="InterPro" id="IPR046713">
    <property type="entry name" value="DUF6786"/>
</dbReference>
<dbReference type="EMBL" id="CP042434">
    <property type="protein sequence ID" value="QEC72662.1"/>
    <property type="molecule type" value="Genomic_DNA"/>
</dbReference>
<evidence type="ECO:0000256" key="1">
    <source>
        <dbReference type="SAM" id="MobiDB-lite"/>
    </source>
</evidence>
<gene>
    <name evidence="2" type="ORF">FSB73_14200</name>
</gene>
<dbReference type="Pfam" id="PF20583">
    <property type="entry name" value="DUF6786"/>
    <property type="match status" value="1"/>
</dbReference>
<dbReference type="AlphaFoldDB" id="A0A5B8VP49"/>
<name>A0A5B8VP49_9BACT</name>
<dbReference type="RefSeq" id="WP_146783504.1">
    <property type="nucleotide sequence ID" value="NZ_CP042434.1"/>
</dbReference>
<dbReference type="Proteomes" id="UP000321291">
    <property type="component" value="Chromosome"/>
</dbReference>